<keyword evidence="1" id="KW-0472">Membrane</keyword>
<accession>A0AAP5AHJ3</accession>
<dbReference type="EMBL" id="JAUTAS010000001">
    <property type="protein sequence ID" value="MDQ1108899.1"/>
    <property type="molecule type" value="Genomic_DNA"/>
</dbReference>
<comment type="caution">
    <text evidence="2">The sequence shown here is derived from an EMBL/GenBank/DDBJ whole genome shotgun (WGS) entry which is preliminary data.</text>
</comment>
<name>A0AAP5AHJ3_9GAMM</name>
<evidence type="ECO:0000313" key="3">
    <source>
        <dbReference type="Proteomes" id="UP001226084"/>
    </source>
</evidence>
<dbReference type="KEGG" id="srh:BAY15_1699"/>
<keyword evidence="1" id="KW-0812">Transmembrane</keyword>
<proteinExistence type="predicted"/>
<keyword evidence="1" id="KW-1133">Transmembrane helix</keyword>
<organism evidence="2 3">
    <name type="scientific">Stenotrophomonas rhizophila</name>
    <dbReference type="NCBI Taxonomy" id="216778"/>
    <lineage>
        <taxon>Bacteria</taxon>
        <taxon>Pseudomonadati</taxon>
        <taxon>Pseudomonadota</taxon>
        <taxon>Gammaproteobacteria</taxon>
        <taxon>Lysobacterales</taxon>
        <taxon>Lysobacteraceae</taxon>
        <taxon>Stenotrophomonas</taxon>
    </lineage>
</organism>
<dbReference type="AlphaFoldDB" id="A0AAP5AHJ3"/>
<evidence type="ECO:0000313" key="2">
    <source>
        <dbReference type="EMBL" id="MDQ1108899.1"/>
    </source>
</evidence>
<dbReference type="Proteomes" id="UP001226084">
    <property type="component" value="Unassembled WGS sequence"/>
</dbReference>
<dbReference type="RefSeq" id="WP_068851282.1">
    <property type="nucleotide sequence ID" value="NZ_CP016294.1"/>
</dbReference>
<sequence>MKVARLLILLAVLVAGLVIGALNSQDMTLNLGFTAIHSSTGLAITVALLTGAIIGAGLVLVGVVIPLYSRLRKAQKAAPAAAPVASSSSPFDGR</sequence>
<gene>
    <name evidence="2" type="ORF">QE424_002058</name>
</gene>
<feature type="transmembrane region" description="Helical" evidence="1">
    <location>
        <begin position="40"/>
        <end position="68"/>
    </location>
</feature>
<protein>
    <submittedName>
        <fullName evidence="2">Membrane protein</fullName>
    </submittedName>
</protein>
<evidence type="ECO:0000256" key="1">
    <source>
        <dbReference type="SAM" id="Phobius"/>
    </source>
</evidence>
<reference evidence="2" key="1">
    <citation type="submission" date="2023-07" db="EMBL/GenBank/DDBJ databases">
        <title>Functional and genomic diversity of the sorghum phyllosphere microbiome.</title>
        <authorList>
            <person name="Shade A."/>
        </authorList>
    </citation>
    <scope>NUCLEOTIDE SEQUENCE</scope>
    <source>
        <strain evidence="2">SORGH_AS_0457</strain>
    </source>
</reference>